<dbReference type="GO" id="GO:0003746">
    <property type="term" value="F:translation elongation factor activity"/>
    <property type="evidence" value="ECO:0007669"/>
    <property type="project" value="TreeGrafter"/>
</dbReference>
<organism>
    <name type="scientific">Serpula lacrymans var. lacrymans (strain S7.9)</name>
    <name type="common">Dry rot fungus</name>
    <dbReference type="NCBI Taxonomy" id="578457"/>
    <lineage>
        <taxon>Eukaryota</taxon>
        <taxon>Fungi</taxon>
        <taxon>Dikarya</taxon>
        <taxon>Basidiomycota</taxon>
        <taxon>Agaricomycotina</taxon>
        <taxon>Agaricomycetes</taxon>
        <taxon>Agaricomycetidae</taxon>
        <taxon>Boletales</taxon>
        <taxon>Coniophorineae</taxon>
        <taxon>Serpulaceae</taxon>
        <taxon>Serpula</taxon>
    </lineage>
</organism>
<reference evidence="2" key="1">
    <citation type="submission" date="2011-04" db="EMBL/GenBank/DDBJ databases">
        <title>Evolution of plant cell wall degrading machinery underlies the functional diversity of forest fungi.</title>
        <authorList>
            <consortium name="US DOE Joint Genome Institute (JGI-PGF)"/>
            <person name="Eastwood D.C."/>
            <person name="Floudas D."/>
            <person name="Binder M."/>
            <person name="Majcherczyk A."/>
            <person name="Schneider P."/>
            <person name="Aerts A."/>
            <person name="Asiegbu F.O."/>
            <person name="Baker S.E."/>
            <person name="Barry K."/>
            <person name="Bendiksby M."/>
            <person name="Blumentritt M."/>
            <person name="Coutinho P.M."/>
            <person name="Cullen D."/>
            <person name="Cullen D."/>
            <person name="Gathman A."/>
            <person name="Goodell B."/>
            <person name="Henrissat B."/>
            <person name="Ihrmark K."/>
            <person name="Kauserud H."/>
            <person name="Kohler A."/>
            <person name="LaButti K."/>
            <person name="Lapidus A."/>
            <person name="Lavin J.L."/>
            <person name="Lee Y.-H."/>
            <person name="Lindquist E."/>
            <person name="Lilly W."/>
            <person name="Lucas S."/>
            <person name="Morin E."/>
            <person name="Murat C."/>
            <person name="Oguiza J.A."/>
            <person name="Park J."/>
            <person name="Pisabarro A.G."/>
            <person name="Riley R."/>
            <person name="Rosling A."/>
            <person name="Salamov A."/>
            <person name="Schmidt O."/>
            <person name="Schmutz J."/>
            <person name="Skrede I."/>
            <person name="Stenlid J."/>
            <person name="Wiebenga A."/>
            <person name="Xie X."/>
            <person name="Kues U."/>
            <person name="Hibbett D.S."/>
            <person name="Hoffmeister D."/>
            <person name="Hogberg N."/>
            <person name="Martin F."/>
            <person name="Grigoriev I.V."/>
            <person name="Watkinson S.C."/>
        </authorList>
    </citation>
    <scope>NUCLEOTIDE SEQUENCE</scope>
    <source>
        <strain evidence="2">S7.9</strain>
    </source>
</reference>
<protein>
    <recommendedName>
        <fullName evidence="3">GTP-binding protein 2</fullName>
    </recommendedName>
</protein>
<feature type="compositionally biased region" description="Basic and acidic residues" evidence="1">
    <location>
        <begin position="192"/>
        <end position="202"/>
    </location>
</feature>
<sequence length="446" mass="48511">MFGESESESPRVPSPWDSLISTPPSPPRERETLQRNIPKLVPEAEEGNVEYKLQLLSPSPARFARLVTQLKWRLLEGGGQAYYELGVADSGALVGLPRIQLEESLETLEMMAGEIGASVIVVKEVEVPAELADSNGSPGDRWGIKHRRERESLMLSVEDDSATSTTDADFETDLSTTDVTDVDDDPISPQKPRSDAEAKNKSADDSLLAIFTMDAESEVEVLDGVGGSVCDPAPFSVNLEIASVYKPRPMRRRAHIACTGTTMATSPQTKHDKRMVNTKTKKAPHHVHQLAPPHSTDITNGAQAKQQPKALNRRFGRDRRRDAKRVALLTHVPTERAGPLAGVEGHEREGQVVDEISAGLVARLESLHVTVEPQSVDSTLPPELLVCASGVDRESMHSPPVSYAREGVNSTVGEETGGTRLIVEALVVRKLSLEEAYLDFGGFSLL</sequence>
<dbReference type="EMBL" id="GL945436">
    <property type="protein sequence ID" value="EGO22754.1"/>
    <property type="molecule type" value="Genomic_DNA"/>
</dbReference>
<dbReference type="RefSeq" id="XP_007319994.1">
    <property type="nucleotide sequence ID" value="XM_007319932.1"/>
</dbReference>
<accession>F8P0S0</accession>
<dbReference type="Proteomes" id="UP000008064">
    <property type="component" value="Unassembled WGS sequence"/>
</dbReference>
<feature type="compositionally biased region" description="Polar residues" evidence="1">
    <location>
        <begin position="296"/>
        <end position="306"/>
    </location>
</feature>
<feature type="region of interest" description="Disordered" evidence="1">
    <location>
        <begin position="284"/>
        <end position="311"/>
    </location>
</feature>
<name>F8P0S0_SERL9</name>
<dbReference type="HOGENOM" id="CLU_034394_1_1_1"/>
<evidence type="ECO:0008006" key="3">
    <source>
        <dbReference type="Google" id="ProtNLM"/>
    </source>
</evidence>
<dbReference type="InterPro" id="IPR050055">
    <property type="entry name" value="EF-Tu_GTPase"/>
</dbReference>
<evidence type="ECO:0000313" key="2">
    <source>
        <dbReference type="EMBL" id="EGO22754.1"/>
    </source>
</evidence>
<dbReference type="OrthoDB" id="248233at2759"/>
<dbReference type="PANTHER" id="PTHR43721">
    <property type="entry name" value="ELONGATION FACTOR TU-RELATED"/>
    <property type="match status" value="1"/>
</dbReference>
<feature type="region of interest" description="Disordered" evidence="1">
    <location>
        <begin position="1"/>
        <end position="33"/>
    </location>
</feature>
<dbReference type="PANTHER" id="PTHR43721:SF9">
    <property type="entry name" value="GTP-BINDING PROTEIN 1"/>
    <property type="match status" value="1"/>
</dbReference>
<proteinExistence type="predicted"/>
<feature type="compositionally biased region" description="Low complexity" evidence="1">
    <location>
        <begin position="162"/>
        <end position="179"/>
    </location>
</feature>
<feature type="region of interest" description="Disordered" evidence="1">
    <location>
        <begin position="156"/>
        <end position="202"/>
    </location>
</feature>
<dbReference type="GeneID" id="18813473"/>
<dbReference type="AlphaFoldDB" id="F8P0S0"/>
<dbReference type="KEGG" id="sla:SERLADRAFT_416385"/>
<gene>
    <name evidence="2" type="ORF">SERLADRAFT_416385</name>
</gene>
<evidence type="ECO:0000256" key="1">
    <source>
        <dbReference type="SAM" id="MobiDB-lite"/>
    </source>
</evidence>